<accession>A0ABS6E9V7</accession>
<evidence type="ECO:0000313" key="2">
    <source>
        <dbReference type="EMBL" id="MBU5439631.1"/>
    </source>
</evidence>
<dbReference type="RefSeq" id="WP_216521379.1">
    <property type="nucleotide sequence ID" value="NZ_JAHLPM010000017.1"/>
</dbReference>
<proteinExistence type="predicted"/>
<comment type="caution">
    <text evidence="2">The sequence shown here is derived from an EMBL/GenBank/DDBJ whole genome shotgun (WGS) entry which is preliminary data.</text>
</comment>
<evidence type="ECO:0000313" key="3">
    <source>
        <dbReference type="Proteomes" id="UP000749471"/>
    </source>
</evidence>
<feature type="modified residue" description="Phosphohistidine; by HPr" evidence="1">
    <location>
        <position position="76"/>
    </location>
</feature>
<dbReference type="PROSITE" id="PS51095">
    <property type="entry name" value="PTS_EIIA_TYPE_3"/>
    <property type="match status" value="1"/>
</dbReference>
<name>A0ABS6E9V7_9FIRM</name>
<dbReference type="Proteomes" id="UP000749471">
    <property type="component" value="Unassembled WGS sequence"/>
</dbReference>
<organism evidence="2 3">
    <name type="scientific">Tissierella simiarum</name>
    <dbReference type="NCBI Taxonomy" id="2841534"/>
    <lineage>
        <taxon>Bacteria</taxon>
        <taxon>Bacillati</taxon>
        <taxon>Bacillota</taxon>
        <taxon>Tissierellia</taxon>
        <taxon>Tissierellales</taxon>
        <taxon>Tissierellaceae</taxon>
        <taxon>Tissierella</taxon>
    </lineage>
</organism>
<protein>
    <submittedName>
        <fullName evidence="2">PTS lactose/cellobiose transporter subunit IIA</fullName>
    </submittedName>
</protein>
<dbReference type="PANTHER" id="PTHR34382">
    <property type="entry name" value="PTS SYSTEM N,N'-DIACETYLCHITOBIOSE-SPECIFIC EIIA COMPONENT"/>
    <property type="match status" value="1"/>
</dbReference>
<dbReference type="Pfam" id="PF02255">
    <property type="entry name" value="PTS_IIA"/>
    <property type="match status" value="1"/>
</dbReference>
<sequence>MQDLELILFQLITNAGDARAFLFKALKASREEKFDDAENYVKDAETSLLKAHEFHSSLIHQEASGELVNISLLLIHAEDQLMATETLKEITKEMILTHKKYSK</sequence>
<dbReference type="EMBL" id="JAHLPM010000017">
    <property type="protein sequence ID" value="MBU5439631.1"/>
    <property type="molecule type" value="Genomic_DNA"/>
</dbReference>
<reference evidence="2 3" key="1">
    <citation type="submission" date="2021-06" db="EMBL/GenBank/DDBJ databases">
        <authorList>
            <person name="Sun Q."/>
            <person name="Li D."/>
        </authorList>
    </citation>
    <scope>NUCLEOTIDE SEQUENCE [LARGE SCALE GENOMIC DNA]</scope>
    <source>
        <strain evidence="2 3">MSJ-40</strain>
    </source>
</reference>
<keyword evidence="3" id="KW-1185">Reference proteome</keyword>
<gene>
    <name evidence="2" type="ORF">KQI42_16575</name>
</gene>
<dbReference type="CDD" id="cd00215">
    <property type="entry name" value="PTS_IIA_lac"/>
    <property type="match status" value="1"/>
</dbReference>
<dbReference type="PANTHER" id="PTHR34382:SF7">
    <property type="entry name" value="PTS SYSTEM N,N'-DIACETYLCHITOBIOSE-SPECIFIC EIIA COMPONENT"/>
    <property type="match status" value="1"/>
</dbReference>
<dbReference type="PIRSF" id="PIRSF000699">
    <property type="entry name" value="PTS_IILac_III"/>
    <property type="match status" value="1"/>
</dbReference>
<evidence type="ECO:0000256" key="1">
    <source>
        <dbReference type="PROSITE-ProRule" id="PRU00418"/>
    </source>
</evidence>
<dbReference type="InterPro" id="IPR003188">
    <property type="entry name" value="PTS_IIA_lac/cel"/>
</dbReference>